<gene>
    <name evidence="1" type="ORF">Fot_04663</name>
</gene>
<comment type="caution">
    <text evidence="1">The sequence shown here is derived from an EMBL/GenBank/DDBJ whole genome shotgun (WGS) entry which is preliminary data.</text>
</comment>
<sequence>MRISTLNYLDLSHPPSVIGNNNVSAVVVLDSSTTEKLVKLLILHSYTKSVVLQLGPSPMIPCFGVEQLGKILPSWFGKTFSVSKSLSNHHFTTMKKNLVSRVVPFGIFPQEEARL</sequence>
<dbReference type="Proteomes" id="UP001604277">
    <property type="component" value="Unassembled WGS sequence"/>
</dbReference>
<keyword evidence="2" id="KW-1185">Reference proteome</keyword>
<reference evidence="2" key="1">
    <citation type="submission" date="2024-07" db="EMBL/GenBank/DDBJ databases">
        <title>Two chromosome-level genome assemblies of Korean endemic species Abeliophyllum distichum and Forsythia ovata (Oleaceae).</title>
        <authorList>
            <person name="Jang H."/>
        </authorList>
    </citation>
    <scope>NUCLEOTIDE SEQUENCE [LARGE SCALE GENOMIC DNA]</scope>
</reference>
<evidence type="ECO:0000313" key="1">
    <source>
        <dbReference type="EMBL" id="KAL2559924.1"/>
    </source>
</evidence>
<organism evidence="1 2">
    <name type="scientific">Forsythia ovata</name>
    <dbReference type="NCBI Taxonomy" id="205694"/>
    <lineage>
        <taxon>Eukaryota</taxon>
        <taxon>Viridiplantae</taxon>
        <taxon>Streptophyta</taxon>
        <taxon>Embryophyta</taxon>
        <taxon>Tracheophyta</taxon>
        <taxon>Spermatophyta</taxon>
        <taxon>Magnoliopsida</taxon>
        <taxon>eudicotyledons</taxon>
        <taxon>Gunneridae</taxon>
        <taxon>Pentapetalae</taxon>
        <taxon>asterids</taxon>
        <taxon>lamiids</taxon>
        <taxon>Lamiales</taxon>
        <taxon>Oleaceae</taxon>
        <taxon>Forsythieae</taxon>
        <taxon>Forsythia</taxon>
    </lineage>
</organism>
<dbReference type="EMBL" id="JBFOLJ010000001">
    <property type="protein sequence ID" value="KAL2559924.1"/>
    <property type="molecule type" value="Genomic_DNA"/>
</dbReference>
<name>A0ABD1XDB8_9LAMI</name>
<accession>A0ABD1XDB8</accession>
<proteinExistence type="predicted"/>
<protein>
    <recommendedName>
        <fullName evidence="3">Maturase K</fullName>
    </recommendedName>
</protein>
<dbReference type="AlphaFoldDB" id="A0ABD1XDB8"/>
<evidence type="ECO:0000313" key="2">
    <source>
        <dbReference type="Proteomes" id="UP001604277"/>
    </source>
</evidence>
<evidence type="ECO:0008006" key="3">
    <source>
        <dbReference type="Google" id="ProtNLM"/>
    </source>
</evidence>